<accession>A0ACC3N5E1</accession>
<gene>
    <name evidence="1" type="ORF">LTR37_010305</name>
</gene>
<keyword evidence="2" id="KW-1185">Reference proteome</keyword>
<name>A0ACC3N5E1_9PEZI</name>
<dbReference type="Proteomes" id="UP001281147">
    <property type="component" value="Unassembled WGS sequence"/>
</dbReference>
<protein>
    <submittedName>
        <fullName evidence="1">Uncharacterized protein</fullName>
    </submittedName>
</protein>
<organism evidence="1 2">
    <name type="scientific">Vermiconidia calcicola</name>
    <dbReference type="NCBI Taxonomy" id="1690605"/>
    <lineage>
        <taxon>Eukaryota</taxon>
        <taxon>Fungi</taxon>
        <taxon>Dikarya</taxon>
        <taxon>Ascomycota</taxon>
        <taxon>Pezizomycotina</taxon>
        <taxon>Dothideomycetes</taxon>
        <taxon>Dothideomycetidae</taxon>
        <taxon>Mycosphaerellales</taxon>
        <taxon>Extremaceae</taxon>
        <taxon>Vermiconidia</taxon>
    </lineage>
</organism>
<evidence type="ECO:0000313" key="1">
    <source>
        <dbReference type="EMBL" id="KAK3710462.1"/>
    </source>
</evidence>
<dbReference type="EMBL" id="JAUTXU010000084">
    <property type="protein sequence ID" value="KAK3710462.1"/>
    <property type="molecule type" value="Genomic_DNA"/>
</dbReference>
<reference evidence="1" key="1">
    <citation type="submission" date="2023-07" db="EMBL/GenBank/DDBJ databases">
        <title>Black Yeasts Isolated from many extreme environments.</title>
        <authorList>
            <person name="Coleine C."/>
            <person name="Stajich J.E."/>
            <person name="Selbmann L."/>
        </authorList>
    </citation>
    <scope>NUCLEOTIDE SEQUENCE</scope>
    <source>
        <strain evidence="1">CCFEE 5714</strain>
    </source>
</reference>
<proteinExistence type="predicted"/>
<sequence length="227" mass="25828">MPSHFEHSPYARYTRALSYMDEVKDDPSEADPPFLAPESLDARPTERRDIVLRSSRLLNLPAEIRNCIYVYILVEDKPLAVTPGLKLPALLATCYKVRYEGLEIWFLENEFEILLIDCDASLLRAFRKLEAHAISVSSQKAKLKITLRGLKWANLVSWCCDIFHDPAYTNWCGMQPARNTMYAAVAVVSAAHQITRNACQQSSWEEVKAQLDALHMVAGKVDKEWLS</sequence>
<evidence type="ECO:0000313" key="2">
    <source>
        <dbReference type="Proteomes" id="UP001281147"/>
    </source>
</evidence>
<comment type="caution">
    <text evidence="1">The sequence shown here is derived from an EMBL/GenBank/DDBJ whole genome shotgun (WGS) entry which is preliminary data.</text>
</comment>